<gene>
    <name evidence="2" type="ORF">BDK89_1184</name>
</gene>
<dbReference type="Proteomes" id="UP000294558">
    <property type="component" value="Unassembled WGS sequence"/>
</dbReference>
<keyword evidence="1" id="KW-1133">Transmembrane helix</keyword>
<dbReference type="EMBL" id="SOAU01000001">
    <property type="protein sequence ID" value="TDT15609.1"/>
    <property type="molecule type" value="Genomic_DNA"/>
</dbReference>
<evidence type="ECO:0000313" key="2">
    <source>
        <dbReference type="EMBL" id="TDT15609.1"/>
    </source>
</evidence>
<comment type="caution">
    <text evidence="2">The sequence shown here is derived from an EMBL/GenBank/DDBJ whole genome shotgun (WGS) entry which is preliminary data.</text>
</comment>
<dbReference type="AlphaFoldDB" id="A0A4R7HYL8"/>
<protein>
    <submittedName>
        <fullName evidence="2">Uncharacterized protein</fullName>
    </submittedName>
</protein>
<evidence type="ECO:0000256" key="1">
    <source>
        <dbReference type="SAM" id="Phobius"/>
    </source>
</evidence>
<feature type="transmembrane region" description="Helical" evidence="1">
    <location>
        <begin position="31"/>
        <end position="51"/>
    </location>
</feature>
<keyword evidence="1" id="KW-0472">Membrane</keyword>
<name>A0A4R7HYL8_9ACTN</name>
<keyword evidence="3" id="KW-1185">Reference proteome</keyword>
<organism evidence="2 3">
    <name type="scientific">Ilumatobacter fluminis</name>
    <dbReference type="NCBI Taxonomy" id="467091"/>
    <lineage>
        <taxon>Bacteria</taxon>
        <taxon>Bacillati</taxon>
        <taxon>Actinomycetota</taxon>
        <taxon>Acidimicrobiia</taxon>
        <taxon>Acidimicrobiales</taxon>
        <taxon>Ilumatobacteraceae</taxon>
        <taxon>Ilumatobacter</taxon>
    </lineage>
</organism>
<reference evidence="2 3" key="1">
    <citation type="submission" date="2019-03" db="EMBL/GenBank/DDBJ databases">
        <title>Sequencing the genomes of 1000 actinobacteria strains.</title>
        <authorList>
            <person name="Klenk H.-P."/>
        </authorList>
    </citation>
    <scope>NUCLEOTIDE SEQUENCE [LARGE SCALE GENOMIC DNA]</scope>
    <source>
        <strain evidence="2 3">DSM 18936</strain>
    </source>
</reference>
<sequence>MALSLVPAAVRRGLAGRTLTIRSSLLRFPAVRAAVGLAVGFGAAAVTFLAVDRYGTDVDAELRVVVQEDLDHDGYCATIREGGRALRVADDAEGWRCGGFVNGMWSPVALDFEALCVWQFGTSALPRENTADGAFSTVCIVPG</sequence>
<keyword evidence="1" id="KW-0812">Transmembrane</keyword>
<proteinExistence type="predicted"/>
<evidence type="ECO:0000313" key="3">
    <source>
        <dbReference type="Proteomes" id="UP000294558"/>
    </source>
</evidence>
<accession>A0A4R7HYL8</accession>